<dbReference type="NCBIfam" id="TIGR01583">
    <property type="entry name" value="formate-DH-gamm"/>
    <property type="match status" value="1"/>
</dbReference>
<dbReference type="InterPro" id="IPR011577">
    <property type="entry name" value="Cyt_b561_bac/Ni-Hgenase"/>
</dbReference>
<evidence type="ECO:0000256" key="2">
    <source>
        <dbReference type="ARBA" id="ARBA00004651"/>
    </source>
</evidence>
<comment type="similarity">
    <text evidence="3">Belongs to the formate dehydrogenase gamma subunit family.</text>
</comment>
<keyword evidence="5" id="KW-1003">Cell membrane</keyword>
<feature type="transmembrane region" description="Helical" evidence="14">
    <location>
        <begin position="233"/>
        <end position="253"/>
    </location>
</feature>
<dbReference type="GO" id="GO:0009055">
    <property type="term" value="F:electron transfer activity"/>
    <property type="evidence" value="ECO:0007669"/>
    <property type="project" value="InterPro"/>
</dbReference>
<sequence>MTPSHNRCRAAGWRGWRSWLTAGALALAAAGNAVAQAPAPAPGPSTGPATESASAEANNPATHPAQPLAGIASQNIFDIPPRDIAAEARSQQQRSVTQPGNNAPMWREVNSDERHYSSLPDKEAGVLIQRSGQSWRLFRNGVITVWGGWLLLIVPVAILGFFLWRGTIPLRTPRTGRMIERFTPLERIVHWTMAISFVVLAVSGIVMLLGKHFLLPLMGHMLFGWLSYILKNLHNVVGPIFTLSVIVAFVVFLRDNLPSRDDVRWVTSLGGLASGKHVPSGRFNAGEKMWFWVGVFVFGLVLSVSGWVLDMIVPGMDYYRATMQIANVIHGISAVLMIAMACGHIYMGTIGMEGAYRAMRDGWVDEAWAKEHHELWYDDIKSGKIPAQRSASPDAGAARPARQSPGEA</sequence>
<keyword evidence="15" id="KW-0732">Signal</keyword>
<evidence type="ECO:0000256" key="12">
    <source>
        <dbReference type="ARBA" id="ARBA00023136"/>
    </source>
</evidence>
<evidence type="ECO:0000256" key="4">
    <source>
        <dbReference type="ARBA" id="ARBA00022448"/>
    </source>
</evidence>
<proteinExistence type="inferred from homology"/>
<evidence type="ECO:0000256" key="7">
    <source>
        <dbReference type="ARBA" id="ARBA00022692"/>
    </source>
</evidence>
<feature type="region of interest" description="Disordered" evidence="13">
    <location>
        <begin position="36"/>
        <end position="66"/>
    </location>
</feature>
<keyword evidence="10 14" id="KW-1133">Transmembrane helix</keyword>
<organism evidence="17 18">
    <name type="scientific">Cupriavidus nantongensis</name>
    <dbReference type="NCBI Taxonomy" id="1796606"/>
    <lineage>
        <taxon>Bacteria</taxon>
        <taxon>Pseudomonadati</taxon>
        <taxon>Pseudomonadota</taxon>
        <taxon>Betaproteobacteria</taxon>
        <taxon>Burkholderiales</taxon>
        <taxon>Burkholderiaceae</taxon>
        <taxon>Cupriavidus</taxon>
    </lineage>
</organism>
<keyword evidence="12 14" id="KW-0472">Membrane</keyword>
<reference evidence="17 18" key="1">
    <citation type="submission" date="2016-03" db="EMBL/GenBank/DDBJ databases">
        <title>Complete genome sequence of a novel chlorpyrifos degrading bacterium, Cupriavidus nantongensis sp. X1.</title>
        <authorList>
            <person name="Fang L."/>
        </authorList>
    </citation>
    <scope>NUCLEOTIDE SEQUENCE [LARGE SCALE GENOMIC DNA]</scope>
    <source>
        <strain evidence="17 18">X1</strain>
    </source>
</reference>
<evidence type="ECO:0000256" key="8">
    <source>
        <dbReference type="ARBA" id="ARBA00022723"/>
    </source>
</evidence>
<evidence type="ECO:0000256" key="15">
    <source>
        <dbReference type="SAM" id="SignalP"/>
    </source>
</evidence>
<evidence type="ECO:0000256" key="13">
    <source>
        <dbReference type="SAM" id="MobiDB-lite"/>
    </source>
</evidence>
<evidence type="ECO:0000256" key="6">
    <source>
        <dbReference type="ARBA" id="ARBA00022617"/>
    </source>
</evidence>
<evidence type="ECO:0000313" key="18">
    <source>
        <dbReference type="Proteomes" id="UP000075238"/>
    </source>
</evidence>
<evidence type="ECO:0000256" key="9">
    <source>
        <dbReference type="ARBA" id="ARBA00022982"/>
    </source>
</evidence>
<evidence type="ECO:0000256" key="11">
    <source>
        <dbReference type="ARBA" id="ARBA00023004"/>
    </source>
</evidence>
<evidence type="ECO:0000256" key="3">
    <source>
        <dbReference type="ARBA" id="ARBA00010747"/>
    </source>
</evidence>
<keyword evidence="6" id="KW-0349">Heme</keyword>
<feature type="transmembrane region" description="Helical" evidence="14">
    <location>
        <begin position="289"/>
        <end position="309"/>
    </location>
</feature>
<dbReference type="OrthoDB" id="9790598at2"/>
<dbReference type="SUPFAM" id="SSF81342">
    <property type="entry name" value="Transmembrane di-heme cytochromes"/>
    <property type="match status" value="1"/>
</dbReference>
<dbReference type="GO" id="GO:0009326">
    <property type="term" value="C:formate dehydrogenase complex"/>
    <property type="evidence" value="ECO:0007669"/>
    <property type="project" value="InterPro"/>
</dbReference>
<feature type="transmembrane region" description="Helical" evidence="14">
    <location>
        <begin position="146"/>
        <end position="167"/>
    </location>
</feature>
<dbReference type="InterPro" id="IPR006471">
    <property type="entry name" value="Formate_DH_gsu"/>
</dbReference>
<keyword evidence="8" id="KW-0479">Metal-binding</keyword>
<feature type="compositionally biased region" description="Polar residues" evidence="13">
    <location>
        <begin position="51"/>
        <end position="61"/>
    </location>
</feature>
<dbReference type="AlphaFoldDB" id="A0A142JN94"/>
<dbReference type="Proteomes" id="UP000075238">
    <property type="component" value="Chromosome 1"/>
</dbReference>
<keyword evidence="11" id="KW-0408">Iron</keyword>
<keyword evidence="9" id="KW-0249">Electron transport</keyword>
<feature type="signal peptide" evidence="15">
    <location>
        <begin position="1"/>
        <end position="35"/>
    </location>
</feature>
<dbReference type="PANTHER" id="PTHR30074">
    <property type="entry name" value="FORMATE DEHYDROGENASE, NITRATE-INDUCIBLE, CYTOCHROME B556 FDN SUBUNIT"/>
    <property type="match status" value="1"/>
</dbReference>
<feature type="domain" description="Cytochrome b561 bacterial/Ni-hydrogenase" evidence="16">
    <location>
        <begin position="181"/>
        <end position="359"/>
    </location>
</feature>
<feature type="transmembrane region" description="Helical" evidence="14">
    <location>
        <begin position="188"/>
        <end position="213"/>
    </location>
</feature>
<keyword evidence="18" id="KW-1185">Reference proteome</keyword>
<evidence type="ECO:0000256" key="14">
    <source>
        <dbReference type="SAM" id="Phobius"/>
    </source>
</evidence>
<dbReference type="GO" id="GO:0008863">
    <property type="term" value="F:formate dehydrogenase (NAD+) activity"/>
    <property type="evidence" value="ECO:0007669"/>
    <property type="project" value="InterPro"/>
</dbReference>
<protein>
    <submittedName>
        <fullName evidence="17">Formate dehydrogenase subunit gamma</fullName>
    </submittedName>
</protein>
<dbReference type="GO" id="GO:0022904">
    <property type="term" value="P:respiratory electron transport chain"/>
    <property type="evidence" value="ECO:0007669"/>
    <property type="project" value="InterPro"/>
</dbReference>
<dbReference type="PANTHER" id="PTHR30074:SF6">
    <property type="entry name" value="FORMATE DEHYDROGENASE GAMMA SUBUNIT"/>
    <property type="match status" value="1"/>
</dbReference>
<accession>A0A142JN94</accession>
<feature type="region of interest" description="Disordered" evidence="13">
    <location>
        <begin position="385"/>
        <end position="408"/>
    </location>
</feature>
<dbReference type="RefSeq" id="WP_062801516.1">
    <property type="nucleotide sequence ID" value="NZ_CP014844.1"/>
</dbReference>
<feature type="transmembrane region" description="Helical" evidence="14">
    <location>
        <begin position="329"/>
        <end position="350"/>
    </location>
</feature>
<dbReference type="FunFam" id="1.20.950.20:FF:000002">
    <property type="entry name" value="Formate dehydrogenase cytochrome b556 subunit"/>
    <property type="match status" value="1"/>
</dbReference>
<dbReference type="Pfam" id="PF01292">
    <property type="entry name" value="Ni_hydr_CYTB"/>
    <property type="match status" value="1"/>
</dbReference>
<dbReference type="GO" id="GO:0005886">
    <property type="term" value="C:plasma membrane"/>
    <property type="evidence" value="ECO:0007669"/>
    <property type="project" value="UniProtKB-SubCell"/>
</dbReference>
<feature type="chain" id="PRO_5007498114" evidence="15">
    <location>
        <begin position="36"/>
        <end position="408"/>
    </location>
</feature>
<name>A0A142JN94_9BURK</name>
<gene>
    <name evidence="17" type="ORF">A2G96_18405</name>
</gene>
<evidence type="ECO:0000313" key="17">
    <source>
        <dbReference type="EMBL" id="AMR79556.1"/>
    </source>
</evidence>
<dbReference type="GO" id="GO:0046872">
    <property type="term" value="F:metal ion binding"/>
    <property type="evidence" value="ECO:0007669"/>
    <property type="project" value="UniProtKB-KW"/>
</dbReference>
<comment type="subcellular location">
    <subcellularLocation>
        <location evidence="2">Cell membrane</location>
        <topology evidence="2">Multi-pass membrane protein</topology>
    </subcellularLocation>
</comment>
<evidence type="ECO:0000256" key="10">
    <source>
        <dbReference type="ARBA" id="ARBA00022989"/>
    </source>
</evidence>
<dbReference type="STRING" id="1796606.A2G96_18405"/>
<evidence type="ECO:0000256" key="5">
    <source>
        <dbReference type="ARBA" id="ARBA00022475"/>
    </source>
</evidence>
<evidence type="ECO:0000259" key="16">
    <source>
        <dbReference type="Pfam" id="PF01292"/>
    </source>
</evidence>
<dbReference type="KEGG" id="cnan:A2G96_18405"/>
<dbReference type="GO" id="GO:0036397">
    <property type="term" value="F:formate dehydrogenase (quinone) activity"/>
    <property type="evidence" value="ECO:0007669"/>
    <property type="project" value="TreeGrafter"/>
</dbReference>
<keyword evidence="4" id="KW-0813">Transport</keyword>
<dbReference type="GO" id="GO:0009061">
    <property type="term" value="P:anaerobic respiration"/>
    <property type="evidence" value="ECO:0007669"/>
    <property type="project" value="TreeGrafter"/>
</dbReference>
<evidence type="ECO:0000256" key="1">
    <source>
        <dbReference type="ARBA" id="ARBA00001971"/>
    </source>
</evidence>
<comment type="cofactor">
    <cofactor evidence="1">
        <name>heme</name>
        <dbReference type="ChEBI" id="CHEBI:30413"/>
    </cofactor>
</comment>
<dbReference type="Gene3D" id="1.20.950.20">
    <property type="entry name" value="Transmembrane di-heme cytochromes, Chain C"/>
    <property type="match status" value="1"/>
</dbReference>
<dbReference type="InterPro" id="IPR051817">
    <property type="entry name" value="FDH_cytochrome_b556_subunit"/>
</dbReference>
<dbReference type="InterPro" id="IPR016174">
    <property type="entry name" value="Di-haem_cyt_TM"/>
</dbReference>
<dbReference type="EMBL" id="CP014844">
    <property type="protein sequence ID" value="AMR79556.1"/>
    <property type="molecule type" value="Genomic_DNA"/>
</dbReference>
<dbReference type="GO" id="GO:0015944">
    <property type="term" value="P:formate oxidation"/>
    <property type="evidence" value="ECO:0007669"/>
    <property type="project" value="TreeGrafter"/>
</dbReference>
<keyword evidence="7 14" id="KW-0812">Transmembrane</keyword>